<keyword evidence="2" id="KW-1185">Reference proteome</keyword>
<organism evidence="1 2">
    <name type="scientific">Desulfonema magnum</name>
    <dbReference type="NCBI Taxonomy" id="45655"/>
    <lineage>
        <taxon>Bacteria</taxon>
        <taxon>Pseudomonadati</taxon>
        <taxon>Thermodesulfobacteriota</taxon>
        <taxon>Desulfobacteria</taxon>
        <taxon>Desulfobacterales</taxon>
        <taxon>Desulfococcaceae</taxon>
        <taxon>Desulfonema</taxon>
    </lineage>
</organism>
<dbReference type="KEGG" id="dmm:dnm_010840"/>
<name>A0A975GL11_9BACT</name>
<dbReference type="Proteomes" id="UP000663722">
    <property type="component" value="Chromosome"/>
</dbReference>
<gene>
    <name evidence="1" type="ORF">dnm_010840</name>
</gene>
<dbReference type="EMBL" id="CP061800">
    <property type="protein sequence ID" value="QTA85080.1"/>
    <property type="molecule type" value="Genomic_DNA"/>
</dbReference>
<evidence type="ECO:0000313" key="1">
    <source>
        <dbReference type="EMBL" id="QTA85080.1"/>
    </source>
</evidence>
<protein>
    <submittedName>
        <fullName evidence="1">Uncharacterized protein</fullName>
    </submittedName>
</protein>
<proteinExistence type="predicted"/>
<reference evidence="1" key="1">
    <citation type="journal article" date="2021" name="Microb. Physiol.">
        <title>Proteogenomic Insights into the Physiology of Marine, Sulfate-Reducing, Filamentous Desulfonema limicola and Desulfonema magnum.</title>
        <authorList>
            <person name="Schnaars V."/>
            <person name="Wohlbrand L."/>
            <person name="Scheve S."/>
            <person name="Hinrichs C."/>
            <person name="Reinhardt R."/>
            <person name="Rabus R."/>
        </authorList>
    </citation>
    <scope>NUCLEOTIDE SEQUENCE</scope>
    <source>
        <strain evidence="1">4be13</strain>
    </source>
</reference>
<sequence>MKQAAAGQMARRVASVPLKQFQQIKKFSGCHRADTADGGETRLFPGEIAPFWKNPRVSLLSRAQSGNFPIC</sequence>
<dbReference type="AlphaFoldDB" id="A0A975GL11"/>
<evidence type="ECO:0000313" key="2">
    <source>
        <dbReference type="Proteomes" id="UP000663722"/>
    </source>
</evidence>
<accession>A0A975GL11</accession>